<evidence type="ECO:0000313" key="2">
    <source>
        <dbReference type="EMBL" id="NMF01497.1"/>
    </source>
</evidence>
<evidence type="ECO:0000256" key="1">
    <source>
        <dbReference type="SAM" id="SignalP"/>
    </source>
</evidence>
<sequence>MKKMLNGLCIATLCLLTVPQGVHAATNSAVKSNSAHEHSQGSIKDSELNNEEIKRQYQQVISTYVEREKSLQGIYSLQTKYLPTKTFQYLIKLNGTIISQKTETWLPELKAFQIIDSKRIDDLATNFQIKNEKSEKKADVKKEESKKASLSMLKKEDIKLVDPYFLVKSKFEPVRTKFNKSY</sequence>
<dbReference type="EMBL" id="JABAGO010000094">
    <property type="protein sequence ID" value="NMF01497.1"/>
    <property type="molecule type" value="Genomic_DNA"/>
</dbReference>
<name>A0A848D5M1_ANEAE</name>
<keyword evidence="1" id="KW-0732">Signal</keyword>
<dbReference type="RefSeq" id="WP_168976790.1">
    <property type="nucleotide sequence ID" value="NZ_JABAGO010000094.1"/>
</dbReference>
<feature type="chain" id="PRO_5033011125" evidence="1">
    <location>
        <begin position="25"/>
        <end position="182"/>
    </location>
</feature>
<proteinExistence type="predicted"/>
<dbReference type="Proteomes" id="UP000561326">
    <property type="component" value="Unassembled WGS sequence"/>
</dbReference>
<protein>
    <submittedName>
        <fullName evidence="2">Uncharacterized protein</fullName>
    </submittedName>
</protein>
<accession>A0A848D5M1</accession>
<dbReference type="AlphaFoldDB" id="A0A848D5M1"/>
<comment type="caution">
    <text evidence="2">The sequence shown here is derived from an EMBL/GenBank/DDBJ whole genome shotgun (WGS) entry which is preliminary data.</text>
</comment>
<feature type="signal peptide" evidence="1">
    <location>
        <begin position="1"/>
        <end position="24"/>
    </location>
</feature>
<organism evidence="2 3">
    <name type="scientific">Aneurinibacillus aneurinilyticus</name>
    <name type="common">Bacillus aneurinolyticus</name>
    <dbReference type="NCBI Taxonomy" id="1391"/>
    <lineage>
        <taxon>Bacteria</taxon>
        <taxon>Bacillati</taxon>
        <taxon>Bacillota</taxon>
        <taxon>Bacilli</taxon>
        <taxon>Bacillales</taxon>
        <taxon>Paenibacillaceae</taxon>
        <taxon>Aneurinibacillus group</taxon>
        <taxon>Aneurinibacillus</taxon>
    </lineage>
</organism>
<gene>
    <name evidence="2" type="ORF">HF838_25245</name>
</gene>
<evidence type="ECO:0000313" key="3">
    <source>
        <dbReference type="Proteomes" id="UP000561326"/>
    </source>
</evidence>
<reference evidence="2 3" key="1">
    <citation type="submission" date="2020-04" db="EMBL/GenBank/DDBJ databases">
        <authorList>
            <person name="Hitch T.C.A."/>
            <person name="Wylensek D."/>
            <person name="Clavel T."/>
        </authorList>
    </citation>
    <scope>NUCLEOTIDE SEQUENCE [LARGE SCALE GENOMIC DNA]</scope>
    <source>
        <strain evidence="2 3">WB01_D5_05</strain>
    </source>
</reference>